<dbReference type="GeneID" id="36580742"/>
<protein>
    <submittedName>
        <fullName evidence="2">Uncharacterized protein</fullName>
    </submittedName>
</protein>
<evidence type="ECO:0000313" key="2">
    <source>
        <dbReference type="EMBL" id="PMD58758.1"/>
    </source>
</evidence>
<evidence type="ECO:0000256" key="1">
    <source>
        <dbReference type="SAM" id="MobiDB-lite"/>
    </source>
</evidence>
<feature type="compositionally biased region" description="Low complexity" evidence="1">
    <location>
        <begin position="155"/>
        <end position="167"/>
    </location>
</feature>
<feature type="region of interest" description="Disordered" evidence="1">
    <location>
        <begin position="143"/>
        <end position="167"/>
    </location>
</feature>
<dbReference type="OrthoDB" id="3560376at2759"/>
<organism evidence="2 3">
    <name type="scientific">Hyaloscypha bicolor E</name>
    <dbReference type="NCBI Taxonomy" id="1095630"/>
    <lineage>
        <taxon>Eukaryota</taxon>
        <taxon>Fungi</taxon>
        <taxon>Dikarya</taxon>
        <taxon>Ascomycota</taxon>
        <taxon>Pezizomycotina</taxon>
        <taxon>Leotiomycetes</taxon>
        <taxon>Helotiales</taxon>
        <taxon>Hyaloscyphaceae</taxon>
        <taxon>Hyaloscypha</taxon>
        <taxon>Hyaloscypha bicolor</taxon>
    </lineage>
</organism>
<accession>A0A2J6T6X3</accession>
<dbReference type="RefSeq" id="XP_024735662.1">
    <property type="nucleotide sequence ID" value="XM_024872662.1"/>
</dbReference>
<keyword evidence="3" id="KW-1185">Reference proteome</keyword>
<gene>
    <name evidence="2" type="ORF">K444DRAFT_415887</name>
</gene>
<name>A0A2J6T6X3_9HELO</name>
<evidence type="ECO:0000313" key="3">
    <source>
        <dbReference type="Proteomes" id="UP000235371"/>
    </source>
</evidence>
<dbReference type="AlphaFoldDB" id="A0A2J6T6X3"/>
<dbReference type="Proteomes" id="UP000235371">
    <property type="component" value="Unassembled WGS sequence"/>
</dbReference>
<dbReference type="EMBL" id="KZ613817">
    <property type="protein sequence ID" value="PMD58758.1"/>
    <property type="molecule type" value="Genomic_DNA"/>
</dbReference>
<proteinExistence type="predicted"/>
<sequence>MKHYATGVWLQSWTPQIIRRDPAQLSDMPQSYSPCPLPQPPRAKNQRITHVTAVFSDEWNRHFSPRNVRSRRRRFLNSGETISGFTAIFCDDWKDDMGEEEVIDDYVWSSKREREEDVEFFAQHWDSSQPSYKRQRLESPTESVSFLAESPEPQLSPSANSSPESLSFTALSPESQISLYATSPKPQIYRFDEFEPEKWPSPPGDLEYNVDSRLMDSSEEKLLTPDIILPEDLIRDVTTLGQPLDLEIAALDPDLYLALISDEAENSSTAVTNLNFKTRTPNAILHSCEEVSGEQWSQIDSSEVEPEGFEFWDDFMKCCMGVLGDHKVKECQIMEAPQEPRFELCFEEMIDC</sequence>
<dbReference type="InParanoid" id="A0A2J6T6X3"/>
<reference evidence="2 3" key="1">
    <citation type="submission" date="2016-04" db="EMBL/GenBank/DDBJ databases">
        <title>A degradative enzymes factory behind the ericoid mycorrhizal symbiosis.</title>
        <authorList>
            <consortium name="DOE Joint Genome Institute"/>
            <person name="Martino E."/>
            <person name="Morin E."/>
            <person name="Grelet G."/>
            <person name="Kuo A."/>
            <person name="Kohler A."/>
            <person name="Daghino S."/>
            <person name="Barry K."/>
            <person name="Choi C."/>
            <person name="Cichocki N."/>
            <person name="Clum A."/>
            <person name="Copeland A."/>
            <person name="Hainaut M."/>
            <person name="Haridas S."/>
            <person name="Labutti K."/>
            <person name="Lindquist E."/>
            <person name="Lipzen A."/>
            <person name="Khouja H.-R."/>
            <person name="Murat C."/>
            <person name="Ohm R."/>
            <person name="Olson A."/>
            <person name="Spatafora J."/>
            <person name="Veneault-Fourrey C."/>
            <person name="Henrissat B."/>
            <person name="Grigoriev I."/>
            <person name="Martin F."/>
            <person name="Perotto S."/>
        </authorList>
    </citation>
    <scope>NUCLEOTIDE SEQUENCE [LARGE SCALE GENOMIC DNA]</scope>
    <source>
        <strain evidence="2 3">E</strain>
    </source>
</reference>